<gene>
    <name evidence="1" type="ORF">BV22DRAFT_1035533</name>
</gene>
<evidence type="ECO:0000313" key="1">
    <source>
        <dbReference type="EMBL" id="KAH7924109.1"/>
    </source>
</evidence>
<reference evidence="1" key="1">
    <citation type="journal article" date="2021" name="New Phytol.">
        <title>Evolutionary innovations through gain and loss of genes in the ectomycorrhizal Boletales.</title>
        <authorList>
            <person name="Wu G."/>
            <person name="Miyauchi S."/>
            <person name="Morin E."/>
            <person name="Kuo A."/>
            <person name="Drula E."/>
            <person name="Varga T."/>
            <person name="Kohler A."/>
            <person name="Feng B."/>
            <person name="Cao Y."/>
            <person name="Lipzen A."/>
            <person name="Daum C."/>
            <person name="Hundley H."/>
            <person name="Pangilinan J."/>
            <person name="Johnson J."/>
            <person name="Barry K."/>
            <person name="LaButti K."/>
            <person name="Ng V."/>
            <person name="Ahrendt S."/>
            <person name="Min B."/>
            <person name="Choi I.G."/>
            <person name="Park H."/>
            <person name="Plett J.M."/>
            <person name="Magnuson J."/>
            <person name="Spatafora J.W."/>
            <person name="Nagy L.G."/>
            <person name="Henrissat B."/>
            <person name="Grigoriev I.V."/>
            <person name="Yang Z.L."/>
            <person name="Xu J."/>
            <person name="Martin F.M."/>
        </authorList>
    </citation>
    <scope>NUCLEOTIDE SEQUENCE</scope>
    <source>
        <strain evidence="1">KUC20120723A-06</strain>
    </source>
</reference>
<comment type="caution">
    <text evidence="1">The sequence shown here is derived from an EMBL/GenBank/DDBJ whole genome shotgun (WGS) entry which is preliminary data.</text>
</comment>
<organism evidence="1 2">
    <name type="scientific">Leucogyrophana mollusca</name>
    <dbReference type="NCBI Taxonomy" id="85980"/>
    <lineage>
        <taxon>Eukaryota</taxon>
        <taxon>Fungi</taxon>
        <taxon>Dikarya</taxon>
        <taxon>Basidiomycota</taxon>
        <taxon>Agaricomycotina</taxon>
        <taxon>Agaricomycetes</taxon>
        <taxon>Agaricomycetidae</taxon>
        <taxon>Boletales</taxon>
        <taxon>Boletales incertae sedis</taxon>
        <taxon>Leucogyrophana</taxon>
    </lineage>
</organism>
<dbReference type="EMBL" id="MU266433">
    <property type="protein sequence ID" value="KAH7924109.1"/>
    <property type="molecule type" value="Genomic_DNA"/>
</dbReference>
<name>A0ACB8BFP1_9AGAM</name>
<accession>A0ACB8BFP1</accession>
<keyword evidence="2" id="KW-1185">Reference proteome</keyword>
<evidence type="ECO:0000313" key="2">
    <source>
        <dbReference type="Proteomes" id="UP000790709"/>
    </source>
</evidence>
<sequence>MASFRSKDRLEALTKLSAISTGLFQRVSPRSRSVQIVVKYLCFLVLLANFRSLPFAWHIRVFFPIGAVKIRYYLLYLRLFFTPKATRTKVLDDWVESLCPVGMNPFEMVTVHKSWAGLDDSDCYGHLSNSSYAKILDSARLKTALNAFPAFGRSGGWVGLASTHYHFIREIPIFASYEIRMTFGAWDHKWMYVISRFVSSNKKSVASKASQSTPGSNRNHGAPTISLNTSTKGHSTPVTPSNVFEADCHSQADKTAKAMKALAIAQSRGDEPDGATLYCVAISYVCFKHGRISVPPAIVLACEGFSKPPSADSNVASFSPAHPPPHWAQAQGLRVAPAGNMKKYIHFLRGGWRDVPEGERWFEEALGGVVEERRKANFEILESVKNGMEGARTIR</sequence>
<dbReference type="Proteomes" id="UP000790709">
    <property type="component" value="Unassembled WGS sequence"/>
</dbReference>
<protein>
    <submittedName>
        <fullName evidence="1">Uncharacterized protein</fullName>
    </submittedName>
</protein>
<proteinExistence type="predicted"/>